<dbReference type="PANTHER" id="PTHR35004">
    <property type="entry name" value="TRANSPOSASE RV3428C-RELATED"/>
    <property type="match status" value="1"/>
</dbReference>
<reference evidence="2 3" key="1">
    <citation type="submission" date="2019-11" db="EMBL/GenBank/DDBJ databases">
        <title>Complete genome sequence of Spiroplasma tabanidicola TAUS-1 (DSM 22603).</title>
        <authorList>
            <person name="Huang C.-T."/>
            <person name="Lin Y.-C."/>
            <person name="Kuo C.-H."/>
        </authorList>
    </citation>
    <scope>NUCLEOTIDE SEQUENCE [LARGE SCALE GENOMIC DNA]</scope>
    <source>
        <strain evidence="2 3">TAUS-1</strain>
    </source>
</reference>
<evidence type="ECO:0000313" key="3">
    <source>
        <dbReference type="Proteomes" id="UP000424468"/>
    </source>
</evidence>
<dbReference type="Proteomes" id="UP000424468">
    <property type="component" value="Chromosome"/>
</dbReference>
<feature type="domain" description="Integrase catalytic" evidence="1">
    <location>
        <begin position="154"/>
        <end position="345"/>
    </location>
</feature>
<organism evidence="2 3">
    <name type="scientific">Spiroplasma tabanidicola</name>
    <dbReference type="NCBI Taxonomy" id="324079"/>
    <lineage>
        <taxon>Bacteria</taxon>
        <taxon>Bacillati</taxon>
        <taxon>Mycoplasmatota</taxon>
        <taxon>Mollicutes</taxon>
        <taxon>Entomoplasmatales</taxon>
        <taxon>Spiroplasmataceae</taxon>
        <taxon>Spiroplasma</taxon>
    </lineage>
</organism>
<keyword evidence="3" id="KW-1185">Reference proteome</keyword>
<dbReference type="GO" id="GO:0003676">
    <property type="term" value="F:nucleic acid binding"/>
    <property type="evidence" value="ECO:0007669"/>
    <property type="project" value="InterPro"/>
</dbReference>
<protein>
    <submittedName>
        <fullName evidence="2">ISNCY family transposase</fullName>
    </submittedName>
</protein>
<dbReference type="InterPro" id="IPR012337">
    <property type="entry name" value="RNaseH-like_sf"/>
</dbReference>
<dbReference type="EMBL" id="CP046276">
    <property type="protein sequence ID" value="QGS52153.1"/>
    <property type="molecule type" value="Genomic_DNA"/>
</dbReference>
<proteinExistence type="predicted"/>
<dbReference type="RefSeq" id="WP_170264701.1">
    <property type="nucleotide sequence ID" value="NZ_CP046276.1"/>
</dbReference>
<gene>
    <name evidence="2" type="ORF">STABA_v1c07970</name>
</gene>
<dbReference type="InterPro" id="IPR036397">
    <property type="entry name" value="RNaseH_sf"/>
</dbReference>
<dbReference type="GO" id="GO:0015074">
    <property type="term" value="P:DNA integration"/>
    <property type="evidence" value="ECO:0007669"/>
    <property type="project" value="InterPro"/>
</dbReference>
<accession>A0A6I6CJB4</accession>
<evidence type="ECO:0000259" key="1">
    <source>
        <dbReference type="PROSITE" id="PS50994"/>
    </source>
</evidence>
<evidence type="ECO:0000313" key="2">
    <source>
        <dbReference type="EMBL" id="QGS52153.1"/>
    </source>
</evidence>
<dbReference type="PANTHER" id="PTHR35004:SF7">
    <property type="entry name" value="INTEGRASE PROTEIN"/>
    <property type="match status" value="1"/>
</dbReference>
<dbReference type="InterPro" id="IPR001584">
    <property type="entry name" value="Integrase_cat-core"/>
</dbReference>
<dbReference type="PROSITE" id="PS50994">
    <property type="entry name" value="INTEGRASE"/>
    <property type="match status" value="1"/>
</dbReference>
<dbReference type="AlphaFoldDB" id="A0A6I6CJB4"/>
<name>A0A6I6CJB4_9MOLU</name>
<dbReference type="KEGG" id="stab:STABA_v1c07970"/>
<dbReference type="Gene3D" id="3.30.420.10">
    <property type="entry name" value="Ribonuclease H-like superfamily/Ribonuclease H"/>
    <property type="match status" value="1"/>
</dbReference>
<dbReference type="SUPFAM" id="SSF53098">
    <property type="entry name" value="Ribonuclease H-like"/>
    <property type="match status" value="1"/>
</dbReference>
<sequence>MRGIELDIMKQIKLEVIKGLSNKLHDINTSAETLGWSKRHTYRKLKEYKKIGPKAFIHKNTGKIPRNKIDHDIKEKIISLYNLKYYDFSMLDYWENCWKDKISYSSLRNIMKENNELVFSMHKKTKKEIRLRTKLLNNDLEPLVIIKNKIPLLKHPHPTQKTETNFGAIFEADASNHEWIKGVKSHLHIVIDKSTKRILAGHFSEQETTESYYRVYKETFVNYGIPIKNVTDNRNVFSSKINRDSEGYSESRTQLQFIFHSLKESTKTTSIPQEKALVERTFGTLQRRWPQRIRIKNIKTIEELNDYLPTLIKEYNKKYSTPIDNCKSVIRKFTENPNIVFSYRTTRIVNKGSSIDYDNKKWFVCSGYEPLYLKPKTKVMVMKTQDNKYYSSIDNDVYNLIEIDDNRLHGNKYTIKKEELESIKPPKTDSPWKYSNWYFFNKKRRNTRSIY</sequence>